<dbReference type="Proteomes" id="UP000593564">
    <property type="component" value="Unassembled WGS sequence"/>
</dbReference>
<evidence type="ECO:0000256" key="1">
    <source>
        <dbReference type="SAM" id="MobiDB-lite"/>
    </source>
</evidence>
<protein>
    <submittedName>
        <fullName evidence="2">Uncharacterized protein</fullName>
    </submittedName>
</protein>
<accession>A0A7J7FWD4</accession>
<keyword evidence="3" id="KW-1185">Reference proteome</keyword>
<gene>
    <name evidence="2" type="ORF">HYC85_032097</name>
</gene>
<dbReference type="EMBL" id="JACBKZ010000015">
    <property type="protein sequence ID" value="KAF5931224.1"/>
    <property type="molecule type" value="Genomic_DNA"/>
</dbReference>
<name>A0A7J7FWD4_CAMSI</name>
<feature type="region of interest" description="Disordered" evidence="1">
    <location>
        <begin position="30"/>
        <end position="49"/>
    </location>
</feature>
<proteinExistence type="predicted"/>
<dbReference type="AlphaFoldDB" id="A0A7J7FWD4"/>
<reference evidence="3" key="1">
    <citation type="journal article" date="2020" name="Nat. Commun.">
        <title>Genome assembly of wild tea tree DASZ reveals pedigree and selection history of tea varieties.</title>
        <authorList>
            <person name="Zhang W."/>
            <person name="Zhang Y."/>
            <person name="Qiu H."/>
            <person name="Guo Y."/>
            <person name="Wan H."/>
            <person name="Zhang X."/>
            <person name="Scossa F."/>
            <person name="Alseekh S."/>
            <person name="Zhang Q."/>
            <person name="Wang P."/>
            <person name="Xu L."/>
            <person name="Schmidt M.H."/>
            <person name="Jia X."/>
            <person name="Li D."/>
            <person name="Zhu A."/>
            <person name="Guo F."/>
            <person name="Chen W."/>
            <person name="Ni D."/>
            <person name="Usadel B."/>
            <person name="Fernie A.R."/>
            <person name="Wen W."/>
        </authorList>
    </citation>
    <scope>NUCLEOTIDE SEQUENCE [LARGE SCALE GENOMIC DNA]</scope>
    <source>
        <strain evidence="3">cv. G240</strain>
    </source>
</reference>
<evidence type="ECO:0000313" key="2">
    <source>
        <dbReference type="EMBL" id="KAF5931224.1"/>
    </source>
</evidence>
<feature type="compositionally biased region" description="Polar residues" evidence="1">
    <location>
        <begin position="32"/>
        <end position="41"/>
    </location>
</feature>
<sequence length="186" mass="21336">MRHYQRALSMINRNIVGAYPYPGEVNKRPALSENNAPSNKNHMPIPPISANRPITRKFAAKMAGKQKQPLPEETKKVVQSLPILTESRDCSIIDVDDYKIVGDSPALMFVQHTEAMLEEIYRMDQFDLQGNPSDVASFLIRDSIWTCLVIWRAEASSFCVFVHITLHVFWLRCKFYIFVGIIGHVW</sequence>
<reference evidence="2 3" key="2">
    <citation type="submission" date="2020-07" db="EMBL/GenBank/DDBJ databases">
        <title>Genome assembly of wild tea tree DASZ reveals pedigree and selection history of tea varieties.</title>
        <authorList>
            <person name="Zhang W."/>
        </authorList>
    </citation>
    <scope>NUCLEOTIDE SEQUENCE [LARGE SCALE GENOMIC DNA]</scope>
    <source>
        <strain evidence="3">cv. G240</strain>
        <tissue evidence="2">Leaf</tissue>
    </source>
</reference>
<comment type="caution">
    <text evidence="2">The sequence shown here is derived from an EMBL/GenBank/DDBJ whole genome shotgun (WGS) entry which is preliminary data.</text>
</comment>
<evidence type="ECO:0000313" key="3">
    <source>
        <dbReference type="Proteomes" id="UP000593564"/>
    </source>
</evidence>
<organism evidence="2 3">
    <name type="scientific">Camellia sinensis</name>
    <name type="common">Tea plant</name>
    <name type="synonym">Thea sinensis</name>
    <dbReference type="NCBI Taxonomy" id="4442"/>
    <lineage>
        <taxon>Eukaryota</taxon>
        <taxon>Viridiplantae</taxon>
        <taxon>Streptophyta</taxon>
        <taxon>Embryophyta</taxon>
        <taxon>Tracheophyta</taxon>
        <taxon>Spermatophyta</taxon>
        <taxon>Magnoliopsida</taxon>
        <taxon>eudicotyledons</taxon>
        <taxon>Gunneridae</taxon>
        <taxon>Pentapetalae</taxon>
        <taxon>asterids</taxon>
        <taxon>Ericales</taxon>
        <taxon>Theaceae</taxon>
        <taxon>Camellia</taxon>
    </lineage>
</organism>